<proteinExistence type="predicted"/>
<name>A0A317XCK9_9EURO</name>
<comment type="caution">
    <text evidence="2">The sequence shown here is derived from an EMBL/GenBank/DDBJ whole genome shotgun (WGS) entry which is preliminary data.</text>
</comment>
<dbReference type="EMBL" id="MSFK01000002">
    <property type="protein sequence ID" value="PWY95861.1"/>
    <property type="molecule type" value="Genomic_DNA"/>
</dbReference>
<reference evidence="2 3" key="1">
    <citation type="submission" date="2016-12" db="EMBL/GenBank/DDBJ databases">
        <title>The genomes of Aspergillus section Nigri reveals drivers in fungal speciation.</title>
        <authorList>
            <consortium name="DOE Joint Genome Institute"/>
            <person name="Vesth T.C."/>
            <person name="Nybo J."/>
            <person name="Theobald S."/>
            <person name="Brandl J."/>
            <person name="Frisvad J.C."/>
            <person name="Nielsen K.F."/>
            <person name="Lyhne E.K."/>
            <person name="Kogle M.E."/>
            <person name="Kuo A."/>
            <person name="Riley R."/>
            <person name="Clum A."/>
            <person name="Nolan M."/>
            <person name="Lipzen A."/>
            <person name="Salamov A."/>
            <person name="Henrissat B."/>
            <person name="Wiebenga A."/>
            <person name="De Vries R.P."/>
            <person name="Grigoriev I.V."/>
            <person name="Mortensen U.H."/>
            <person name="Andersen M.R."/>
            <person name="Baker S.E."/>
        </authorList>
    </citation>
    <scope>NUCLEOTIDE SEQUENCE [LARGE SCALE GENOMIC DNA]</scope>
    <source>
        <strain evidence="2 3">CBS 115572</strain>
    </source>
</reference>
<evidence type="ECO:0000313" key="2">
    <source>
        <dbReference type="EMBL" id="PWY95861.1"/>
    </source>
</evidence>
<organism evidence="2 3">
    <name type="scientific">Aspergillus sclerotioniger CBS 115572</name>
    <dbReference type="NCBI Taxonomy" id="1450535"/>
    <lineage>
        <taxon>Eukaryota</taxon>
        <taxon>Fungi</taxon>
        <taxon>Dikarya</taxon>
        <taxon>Ascomycota</taxon>
        <taxon>Pezizomycotina</taxon>
        <taxon>Eurotiomycetes</taxon>
        <taxon>Eurotiomycetidae</taxon>
        <taxon>Eurotiales</taxon>
        <taxon>Aspergillaceae</taxon>
        <taxon>Aspergillus</taxon>
        <taxon>Aspergillus subgen. Circumdati</taxon>
    </lineage>
</organism>
<evidence type="ECO:0000256" key="1">
    <source>
        <dbReference type="SAM" id="MobiDB-lite"/>
    </source>
</evidence>
<feature type="region of interest" description="Disordered" evidence="1">
    <location>
        <begin position="1"/>
        <end position="34"/>
    </location>
</feature>
<protein>
    <submittedName>
        <fullName evidence="2">Uncharacterized protein</fullName>
    </submittedName>
</protein>
<feature type="compositionally biased region" description="Gly residues" evidence="1">
    <location>
        <begin position="1"/>
        <end position="10"/>
    </location>
</feature>
<dbReference type="AlphaFoldDB" id="A0A317XCK9"/>
<dbReference type="Proteomes" id="UP000246702">
    <property type="component" value="Unassembled WGS sequence"/>
</dbReference>
<dbReference type="RefSeq" id="XP_025472622.1">
    <property type="nucleotide sequence ID" value="XM_025605711.1"/>
</dbReference>
<dbReference type="GeneID" id="37107854"/>
<evidence type="ECO:0000313" key="3">
    <source>
        <dbReference type="Proteomes" id="UP000246702"/>
    </source>
</evidence>
<gene>
    <name evidence="2" type="ORF">BO94DRAFT_138709</name>
</gene>
<keyword evidence="3" id="KW-1185">Reference proteome</keyword>
<sequence>MRPKGGNEGGGVRRRGKKRREEEEGGRGGGGGRRSGDRMLLWWWWCGGAEGRNSNSSNSRCRGALVDSCRGTGRGIRSIATGCQVSQSIMLKPLGKRETKWPVAMTAQTLVLVAGNPTVAQAVERKKPREGKKMRECESPCCLFFLLLRSLPPGIKPFLSFRQAVTGRNAHQPHSVSPKWI</sequence>
<accession>A0A317XCK9</accession>